<reference evidence="1 2" key="1">
    <citation type="submission" date="2016-01" db="EMBL/GenBank/DDBJ databases">
        <title>Whole genome sequencing of Bhargavaea cecembensis T14.</title>
        <authorList>
            <person name="Hong K.W."/>
        </authorList>
    </citation>
    <scope>NUCLEOTIDE SEQUENCE [LARGE SCALE GENOMIC DNA]</scope>
    <source>
        <strain evidence="1 2">T14</strain>
    </source>
</reference>
<name>A0A163GFY1_9BACL</name>
<protein>
    <submittedName>
        <fullName evidence="1">Uncharacterized protein</fullName>
    </submittedName>
</protein>
<proteinExistence type="predicted"/>
<evidence type="ECO:0000313" key="2">
    <source>
        <dbReference type="Proteomes" id="UP000076490"/>
    </source>
</evidence>
<gene>
    <name evidence="1" type="ORF">AV656_02565</name>
</gene>
<organism evidence="1 2">
    <name type="scientific">Bhargavaea cecembensis</name>
    <dbReference type="NCBI Taxonomy" id="394098"/>
    <lineage>
        <taxon>Bacteria</taxon>
        <taxon>Bacillati</taxon>
        <taxon>Bacillota</taxon>
        <taxon>Bacilli</taxon>
        <taxon>Bacillales</taxon>
        <taxon>Caryophanaceae</taxon>
        <taxon>Bhargavaea</taxon>
    </lineage>
</organism>
<dbReference type="Proteomes" id="UP000076490">
    <property type="component" value="Unassembled WGS sequence"/>
</dbReference>
<dbReference type="EMBL" id="LQNT01000001">
    <property type="protein sequence ID" value="KZE40171.1"/>
    <property type="molecule type" value="Genomic_DNA"/>
</dbReference>
<comment type="caution">
    <text evidence="1">The sequence shown here is derived from an EMBL/GenBank/DDBJ whole genome shotgun (WGS) entry which is preliminary data.</text>
</comment>
<sequence>MIITRILAGTDTGTDIGITTITGIVTIGTVTMTITGIMTGTAIITGIRIIGTGINGTDTEKP</sequence>
<accession>A0A163GFY1</accession>
<dbReference type="RefSeq" id="WP_063178505.1">
    <property type="nucleotide sequence ID" value="NZ_LQNT01000001.1"/>
</dbReference>
<evidence type="ECO:0000313" key="1">
    <source>
        <dbReference type="EMBL" id="KZE40171.1"/>
    </source>
</evidence>
<dbReference type="AlphaFoldDB" id="A0A163GFY1"/>